<dbReference type="InterPro" id="IPR027417">
    <property type="entry name" value="P-loop_NTPase"/>
</dbReference>
<name>A0ABN3QNP6_9ACTN</name>
<organism evidence="2 3">
    <name type="scientific">Streptomyces vastus</name>
    <dbReference type="NCBI Taxonomy" id="285451"/>
    <lineage>
        <taxon>Bacteria</taxon>
        <taxon>Bacillati</taxon>
        <taxon>Actinomycetota</taxon>
        <taxon>Actinomycetes</taxon>
        <taxon>Kitasatosporales</taxon>
        <taxon>Streptomycetaceae</taxon>
        <taxon>Streptomyces</taxon>
    </lineage>
</organism>
<protein>
    <recommendedName>
        <fullName evidence="1">Methyltransferase domain-containing protein</fullName>
    </recommendedName>
</protein>
<dbReference type="PANTHER" id="PTHR43591">
    <property type="entry name" value="METHYLTRANSFERASE"/>
    <property type="match status" value="1"/>
</dbReference>
<evidence type="ECO:0000259" key="1">
    <source>
        <dbReference type="Pfam" id="PF13649"/>
    </source>
</evidence>
<dbReference type="EMBL" id="BAAASJ010000024">
    <property type="protein sequence ID" value="GAA2631113.1"/>
    <property type="molecule type" value="Genomic_DNA"/>
</dbReference>
<dbReference type="Gene3D" id="3.40.50.150">
    <property type="entry name" value="Vaccinia Virus protein VP39"/>
    <property type="match status" value="1"/>
</dbReference>
<evidence type="ECO:0000313" key="2">
    <source>
        <dbReference type="EMBL" id="GAA2631113.1"/>
    </source>
</evidence>
<dbReference type="CDD" id="cd02440">
    <property type="entry name" value="AdoMet_MTases"/>
    <property type="match status" value="1"/>
</dbReference>
<feature type="domain" description="Methyltransferase" evidence="1">
    <location>
        <begin position="365"/>
        <end position="458"/>
    </location>
</feature>
<dbReference type="InterPro" id="IPR029063">
    <property type="entry name" value="SAM-dependent_MTases_sf"/>
</dbReference>
<dbReference type="SUPFAM" id="SSF52540">
    <property type="entry name" value="P-loop containing nucleoside triphosphate hydrolases"/>
    <property type="match status" value="1"/>
</dbReference>
<sequence length="522" mass="55296">MLLADAAATEMLGPADHRRLRELAADPSGLREQRMLLSDGRTAQLRGRQVEGDEPGGHPAAYLIELRLVAEREEPGQHPVARVPRLAGISGSSPVFRGVVSQLIRHCEQGRWTLVEGKAGTGKQALVQAVHRHVAPTAPIGVHDAADARGGAAPWLQAVFHDLAEDRGTVVLRHLDLLSAHVLGQLDGVLRTTAGRSGWVAALLTHDRPRLPGAGAEALPDADGVVASRQADPVAAVRARFGSEVTVPPLRHRTAGIHALVTCLAVVIRSGDCSLRRAAPAYLRSRLRGLYPPTIKRDGSVLASATEADRKAQNMSRHRDRWAELTGGQAGEKYAQRFARLAESGHDIHGEAVFCAALLKPAARILDAGCGTGRVAIRLAELGHHCTGVDTDLSMLAVARGDAPALEWLHGDLAHLDALGLEPGFDLVVAAGNVIPLLASGTESAVVQQLAAVLRPGGLLVTGMGLDAAHLPLPEPPVTLTEFDHWCTQAGLILRRRYATWSGDPYSQGGGYAVSVHSRPTT</sequence>
<accession>A0ABN3QNP6</accession>
<keyword evidence="3" id="KW-1185">Reference proteome</keyword>
<dbReference type="Proteomes" id="UP001500151">
    <property type="component" value="Unassembled WGS sequence"/>
</dbReference>
<dbReference type="Gene3D" id="3.40.50.300">
    <property type="entry name" value="P-loop containing nucleotide triphosphate hydrolases"/>
    <property type="match status" value="1"/>
</dbReference>
<dbReference type="InterPro" id="IPR041698">
    <property type="entry name" value="Methyltransf_25"/>
</dbReference>
<reference evidence="2 3" key="1">
    <citation type="journal article" date="2019" name="Int. J. Syst. Evol. Microbiol.">
        <title>The Global Catalogue of Microorganisms (GCM) 10K type strain sequencing project: providing services to taxonomists for standard genome sequencing and annotation.</title>
        <authorList>
            <consortium name="The Broad Institute Genomics Platform"/>
            <consortium name="The Broad Institute Genome Sequencing Center for Infectious Disease"/>
            <person name="Wu L."/>
            <person name="Ma J."/>
        </authorList>
    </citation>
    <scope>NUCLEOTIDE SEQUENCE [LARGE SCALE GENOMIC DNA]</scope>
    <source>
        <strain evidence="2 3">JCM 4524</strain>
    </source>
</reference>
<gene>
    <name evidence="2" type="ORF">GCM10010307_23440</name>
</gene>
<proteinExistence type="predicted"/>
<dbReference type="Pfam" id="PF13649">
    <property type="entry name" value="Methyltransf_25"/>
    <property type="match status" value="1"/>
</dbReference>
<dbReference type="SUPFAM" id="SSF53335">
    <property type="entry name" value="S-adenosyl-L-methionine-dependent methyltransferases"/>
    <property type="match status" value="1"/>
</dbReference>
<evidence type="ECO:0000313" key="3">
    <source>
        <dbReference type="Proteomes" id="UP001500151"/>
    </source>
</evidence>
<comment type="caution">
    <text evidence="2">The sequence shown here is derived from an EMBL/GenBank/DDBJ whole genome shotgun (WGS) entry which is preliminary data.</text>
</comment>